<organism evidence="3 4">
    <name type="scientific">candidate division MSBL1 archaeon SCGC-AAA382A20</name>
    <dbReference type="NCBI Taxonomy" id="1698280"/>
    <lineage>
        <taxon>Archaea</taxon>
        <taxon>Methanobacteriati</taxon>
        <taxon>Methanobacteriota</taxon>
        <taxon>candidate division MSBL1</taxon>
    </lineage>
</organism>
<reference evidence="3 4" key="1">
    <citation type="journal article" date="2016" name="Sci. Rep.">
        <title>Metabolic traits of an uncultured archaeal lineage -MSBL1- from brine pools of the Red Sea.</title>
        <authorList>
            <person name="Mwirichia R."/>
            <person name="Alam I."/>
            <person name="Rashid M."/>
            <person name="Vinu M."/>
            <person name="Ba-Alawi W."/>
            <person name="Anthony Kamau A."/>
            <person name="Kamanda Ngugi D."/>
            <person name="Goker M."/>
            <person name="Klenk H.P."/>
            <person name="Bajic V."/>
            <person name="Stingl U."/>
        </authorList>
    </citation>
    <scope>NUCLEOTIDE SEQUENCE [LARGE SCALE GENOMIC DNA]</scope>
    <source>
        <strain evidence="3">SCGC-AAA382A20</strain>
    </source>
</reference>
<feature type="coiled-coil region" evidence="1">
    <location>
        <begin position="132"/>
        <end position="163"/>
    </location>
</feature>
<accession>A0A133VG17</accession>
<evidence type="ECO:0000256" key="1">
    <source>
        <dbReference type="SAM" id="Coils"/>
    </source>
</evidence>
<comment type="caution">
    <text evidence="3">The sequence shown here is derived from an EMBL/GenBank/DDBJ whole genome shotgun (WGS) entry which is preliminary data.</text>
</comment>
<keyword evidence="4" id="KW-1185">Reference proteome</keyword>
<dbReference type="AlphaFoldDB" id="A0A133VG17"/>
<protein>
    <submittedName>
        <fullName evidence="3">Uncharacterized protein</fullName>
    </submittedName>
</protein>
<evidence type="ECO:0000313" key="3">
    <source>
        <dbReference type="EMBL" id="KXB05386.1"/>
    </source>
</evidence>
<proteinExistence type="predicted"/>
<dbReference type="Proteomes" id="UP000070263">
    <property type="component" value="Unassembled WGS sequence"/>
</dbReference>
<sequence>MVEEKNSVSKSLPPETRLEKNSMKEFIQSEMKCVNKESEEKFYKTNFDLLNIVNWLIKDPKAYVNYKEGNMKKLLKHLKSVRKVLRKPIPSQKEVKSHLKLPKIEELYRELKEKLGELPRDTEVSREVFIKIADAEKEYKAYRKKAGELLEDLNKTIRSVENSINELEYF</sequence>
<feature type="region of interest" description="Disordered" evidence="2">
    <location>
        <begin position="1"/>
        <end position="21"/>
    </location>
</feature>
<evidence type="ECO:0000313" key="4">
    <source>
        <dbReference type="Proteomes" id="UP000070263"/>
    </source>
</evidence>
<dbReference type="EMBL" id="LHYE01000098">
    <property type="protein sequence ID" value="KXB05386.1"/>
    <property type="molecule type" value="Genomic_DNA"/>
</dbReference>
<keyword evidence="1" id="KW-0175">Coiled coil</keyword>
<gene>
    <name evidence="3" type="ORF">AKJ51_05085</name>
</gene>
<name>A0A133VG17_9EURY</name>
<evidence type="ECO:0000256" key="2">
    <source>
        <dbReference type="SAM" id="MobiDB-lite"/>
    </source>
</evidence>